<gene>
    <name evidence="3" type="ORF">HZH68_010231</name>
</gene>
<feature type="transmembrane region" description="Helical" evidence="1">
    <location>
        <begin position="97"/>
        <end position="120"/>
    </location>
</feature>
<evidence type="ECO:0000313" key="4">
    <source>
        <dbReference type="Proteomes" id="UP000617340"/>
    </source>
</evidence>
<keyword evidence="4" id="KW-1185">Reference proteome</keyword>
<keyword evidence="1" id="KW-0812">Transmembrane</keyword>
<keyword evidence="1" id="KW-0472">Membrane</keyword>
<evidence type="ECO:0000256" key="2">
    <source>
        <dbReference type="SAM" id="SignalP"/>
    </source>
</evidence>
<feature type="chain" id="PRO_5032482251" evidence="2">
    <location>
        <begin position="24"/>
        <end position="194"/>
    </location>
</feature>
<proteinExistence type="predicted"/>
<reference evidence="3" key="1">
    <citation type="journal article" date="2020" name="G3 (Bethesda)">
        <title>High-Quality Assemblies for Three Invasive Social Wasps from the &lt;i&gt;Vespula&lt;/i&gt; Genus.</title>
        <authorList>
            <person name="Harrop T.W.R."/>
            <person name="Guhlin J."/>
            <person name="McLaughlin G.M."/>
            <person name="Permina E."/>
            <person name="Stockwell P."/>
            <person name="Gilligan J."/>
            <person name="Le Lec M.F."/>
            <person name="Gruber M.A.M."/>
            <person name="Quinn O."/>
            <person name="Lovegrove M."/>
            <person name="Duncan E.J."/>
            <person name="Remnant E.J."/>
            <person name="Van Eeckhoven J."/>
            <person name="Graham B."/>
            <person name="Knapp R.A."/>
            <person name="Langford K.W."/>
            <person name="Kronenberg Z."/>
            <person name="Press M.O."/>
            <person name="Eacker S.M."/>
            <person name="Wilson-Rankin E.E."/>
            <person name="Purcell J."/>
            <person name="Lester P.J."/>
            <person name="Dearden P.K."/>
        </authorList>
    </citation>
    <scope>NUCLEOTIDE SEQUENCE</scope>
    <source>
        <strain evidence="3">Linc-1</strain>
    </source>
</reference>
<protein>
    <submittedName>
        <fullName evidence="3">Uncharacterized protein</fullName>
    </submittedName>
</protein>
<dbReference type="Proteomes" id="UP000617340">
    <property type="component" value="Unassembled WGS sequence"/>
</dbReference>
<sequence length="194" mass="22233">MKGIGWTLMFFLLLASFSKKVISEERSDFYHAIGKVEEERSNGLTAVSKNPLIDQDVEYVKQFFDEIFDGNVTKGKGVESTGRTFGVKRIQFMLMPIMYKMGAMMTLLTVLTVISLKGLLIGKVDGIILLVLKLSSFLAKFYSVWNQQHVPHSWSPQPIHVHVHNDLPYAHRQAYHGWETMSGPGNDEHYYYRE</sequence>
<accession>A0A834JSA7</accession>
<keyword evidence="1" id="KW-1133">Transmembrane helix</keyword>
<name>A0A834JSA7_VESGE</name>
<feature type="signal peptide" evidence="2">
    <location>
        <begin position="1"/>
        <end position="23"/>
    </location>
</feature>
<evidence type="ECO:0000256" key="1">
    <source>
        <dbReference type="SAM" id="Phobius"/>
    </source>
</evidence>
<comment type="caution">
    <text evidence="3">The sequence shown here is derived from an EMBL/GenBank/DDBJ whole genome shotgun (WGS) entry which is preliminary data.</text>
</comment>
<dbReference type="AlphaFoldDB" id="A0A834JSA7"/>
<keyword evidence="2" id="KW-0732">Signal</keyword>
<evidence type="ECO:0000313" key="3">
    <source>
        <dbReference type="EMBL" id="KAF7393412.1"/>
    </source>
</evidence>
<dbReference type="EMBL" id="JACSDZ010000010">
    <property type="protein sequence ID" value="KAF7393412.1"/>
    <property type="molecule type" value="Genomic_DNA"/>
</dbReference>
<organism evidence="3 4">
    <name type="scientific">Vespula germanica</name>
    <name type="common">German yellow jacket</name>
    <name type="synonym">Paravespula germanica</name>
    <dbReference type="NCBI Taxonomy" id="30212"/>
    <lineage>
        <taxon>Eukaryota</taxon>
        <taxon>Metazoa</taxon>
        <taxon>Ecdysozoa</taxon>
        <taxon>Arthropoda</taxon>
        <taxon>Hexapoda</taxon>
        <taxon>Insecta</taxon>
        <taxon>Pterygota</taxon>
        <taxon>Neoptera</taxon>
        <taxon>Endopterygota</taxon>
        <taxon>Hymenoptera</taxon>
        <taxon>Apocrita</taxon>
        <taxon>Aculeata</taxon>
        <taxon>Vespoidea</taxon>
        <taxon>Vespidae</taxon>
        <taxon>Vespinae</taxon>
        <taxon>Vespula</taxon>
    </lineage>
</organism>